<evidence type="ECO:0000259" key="5">
    <source>
        <dbReference type="PROSITE" id="PS50837"/>
    </source>
</evidence>
<protein>
    <submittedName>
        <fullName evidence="7 8">Protein NLRC5-like</fullName>
    </submittedName>
</protein>
<dbReference type="GO" id="GO:0007165">
    <property type="term" value="P:signal transduction"/>
    <property type="evidence" value="ECO:0007669"/>
    <property type="project" value="InterPro"/>
</dbReference>
<feature type="compositionally biased region" description="Low complexity" evidence="3">
    <location>
        <begin position="103"/>
        <end position="118"/>
    </location>
</feature>
<dbReference type="SUPFAM" id="SSF47986">
    <property type="entry name" value="DEATH domain"/>
    <property type="match status" value="2"/>
</dbReference>
<dbReference type="CDD" id="cd01670">
    <property type="entry name" value="Death"/>
    <property type="match status" value="1"/>
</dbReference>
<keyword evidence="1" id="KW-0547">Nucleotide-binding</keyword>
<evidence type="ECO:0000313" key="6">
    <source>
        <dbReference type="Proteomes" id="UP000694845"/>
    </source>
</evidence>
<feature type="domain" description="Death" evidence="4">
    <location>
        <begin position="139"/>
        <end position="206"/>
    </location>
</feature>
<proteinExistence type="predicted"/>
<dbReference type="InterPro" id="IPR000488">
    <property type="entry name" value="Death_dom"/>
</dbReference>
<dbReference type="Gene3D" id="3.80.10.10">
    <property type="entry name" value="Ribonuclease Inhibitor"/>
    <property type="match status" value="2"/>
</dbReference>
<dbReference type="RefSeq" id="XP_022111276.1">
    <property type="nucleotide sequence ID" value="XM_022255584.1"/>
</dbReference>
<dbReference type="InterPro" id="IPR032675">
    <property type="entry name" value="LRR_dom_sf"/>
</dbReference>
<dbReference type="InterPro" id="IPR011029">
    <property type="entry name" value="DEATH-like_dom_sf"/>
</dbReference>
<keyword evidence="6" id="KW-1185">Reference proteome</keyword>
<feature type="region of interest" description="Disordered" evidence="3">
    <location>
        <begin position="201"/>
        <end position="275"/>
    </location>
</feature>
<dbReference type="Gene3D" id="1.10.533.10">
    <property type="entry name" value="Death Domain, Fas"/>
    <property type="match status" value="2"/>
</dbReference>
<evidence type="ECO:0000256" key="1">
    <source>
        <dbReference type="ARBA" id="ARBA00022741"/>
    </source>
</evidence>
<gene>
    <name evidence="7 8" type="primary">LOC110990538</name>
</gene>
<dbReference type="SMART" id="SM00368">
    <property type="entry name" value="LRR_RI"/>
    <property type="match status" value="6"/>
</dbReference>
<sequence length="1457" mass="162830">MAEWDGGDSRKHAERKEQTSPTDDSEDSDEITPEKLHKALVKLQSGELEIPSDVNKTILENMMFTGLKSFGREDLVRELQGPTRTQDQFSLGLFSTKKESQKQPSRSPQQTPDSTTTPEQISDMMLETIADELSDISLQELVESLGLSFSEISALVSQFYVDDAIANGVVLYYWKRKYPHNQVDSLCAALEKLGRSDLAVQLREPPQREQSSLASPGEKSRNQACPSQEQTAEDATAEPQELTGGPEDTSDQSGQLSDLRPHTSELSTAGAAAKIREEPTDDILYGISLQCDPRKLPELATKLGFGPETVPVLHASFPNNVVDQIFHLLVNWRQKQPTDVYKLEALHQILASEEIFMPGDPLLMLQAQKPSGGPRSHSRTDEAADSCENALRTCYIGSCSYVGALPCALDDKQHMNTFTEVQLVGAAKGTVRLKETSLAPGSFSGTRLKSYEDIFLFKTKEGKPVLVAVVNGLHGTGKTTLFDKMAYDWACGVSETLRKYKLLFKLKMSVLEESSDLIEAVFDQLLEEEANIEKVALREYVKNDDKKVLVLLDGSDELVATKLDESSFGSVLKILSRKVFRGCTVLVSTRPSHFDRLVTKELVHEPFTHVRILGFSDANAVEYVHKFFKVNKEDAAKLARRKKDELAHVSVESAQAEGILERIRSSAVLSRLAKTPMLLLFVCLLWRENETLPETLTDMYKDTVDYIFKSKGIPEEEIANVVPDIGEVGLKHGLLSEDQGIFLRDGHFKQGVLDIALRAGILTKQRVLKKGLRTQNIVQFIHLTYRDFAAAEYLKNLWGVDVDEFQKALNQIMSKHVAGLEYLLRFCCGVNPACTPEILKQFQERFRDDLSFDSMRCQLALHCYFEGQSKFLPPKEFIDAVVTEDIVLDSRENDSDRLISMAYFLKRVSQHETGRGTRHLAKIQTLDFESLDLTVCVEDLAVAMKEMANLHTVRFERCALSEKAMGHISDSLVSVPYLEEMNISFNGCLGGTVASWCMEFKQFHKLRKLNMGHCSLHGEDIKAMAESVKDLPELDELKLNGNDLGGTGEQWCHVIQLPNLKTLDLTRCSLKGQDVKCVMETLTSLPVLAELNLSGNKEMAGTAASWCNHLRLLSHIEKLDLSDCSLKGGDAVHVLKAVGDLSLVELNLSGSDLAHTADQWYKRLQQLKKLQKLGLSNCSLKGRDIVYINGALKDLTNSLELNISSNSYLPGTGTRTSLGLRVEDTQDLTKMQRGIDLLFNMRDVCPWWCLSLQYLRSLRSLDMSGAWVSIHDMKNIVASLCDLPNFVEWNLSNNILLGGNADVWGPDLKQLPHIRKLHFRDCHLKGEDISHIVESLSCIPNLIELNLAGNNLSNASVWSQYLKRLINLKKLSLKYCSLEGDDVTRVAESLRDVPNLVALDLSSNFLNGTAASWVTQLKELRHLKKLNLAFSLLSYKDRRCIKDSLKALAEKNGLVVK</sequence>
<evidence type="ECO:0000256" key="2">
    <source>
        <dbReference type="ARBA" id="ARBA00022840"/>
    </source>
</evidence>
<feature type="region of interest" description="Disordered" evidence="3">
    <location>
        <begin position="1"/>
        <end position="36"/>
    </location>
</feature>
<feature type="domain" description="NACHT" evidence="5">
    <location>
        <begin position="466"/>
        <end position="592"/>
    </location>
</feature>
<evidence type="ECO:0000313" key="8">
    <source>
        <dbReference type="RefSeq" id="XP_022111276.1"/>
    </source>
</evidence>
<dbReference type="OrthoDB" id="120976at2759"/>
<dbReference type="GO" id="GO:0005524">
    <property type="term" value="F:ATP binding"/>
    <property type="evidence" value="ECO:0007669"/>
    <property type="project" value="UniProtKB-KW"/>
</dbReference>
<evidence type="ECO:0000313" key="7">
    <source>
        <dbReference type="RefSeq" id="XP_022111275.1"/>
    </source>
</evidence>
<dbReference type="Proteomes" id="UP000694845">
    <property type="component" value="Unplaced"/>
</dbReference>
<dbReference type="SUPFAM" id="SSF52047">
    <property type="entry name" value="RNI-like"/>
    <property type="match status" value="2"/>
</dbReference>
<dbReference type="RefSeq" id="XP_022111275.1">
    <property type="nucleotide sequence ID" value="XM_022255583.1"/>
</dbReference>
<accession>A0A8B8A2T5</accession>
<dbReference type="PANTHER" id="PTHR46312:SF2">
    <property type="entry name" value="NUCLEOTIDE-BINDING OLIGOMERIZATION DOMAIN-CONTAINING PROTEIN 2-LIKE"/>
    <property type="match status" value="1"/>
</dbReference>
<dbReference type="PROSITE" id="PS50837">
    <property type="entry name" value="NACHT"/>
    <property type="match status" value="1"/>
</dbReference>
<dbReference type="GeneID" id="110990538"/>
<dbReference type="Pfam" id="PF05729">
    <property type="entry name" value="NACHT"/>
    <property type="match status" value="1"/>
</dbReference>
<reference evidence="7 8" key="1">
    <citation type="submission" date="2025-04" db="UniProtKB">
        <authorList>
            <consortium name="RefSeq"/>
        </authorList>
    </citation>
    <scope>IDENTIFICATION</scope>
</reference>
<organism evidence="6 7">
    <name type="scientific">Acanthaster planci</name>
    <name type="common">Crown-of-thorns starfish</name>
    <dbReference type="NCBI Taxonomy" id="133434"/>
    <lineage>
        <taxon>Eukaryota</taxon>
        <taxon>Metazoa</taxon>
        <taxon>Echinodermata</taxon>
        <taxon>Eleutherozoa</taxon>
        <taxon>Asterozoa</taxon>
        <taxon>Asteroidea</taxon>
        <taxon>Valvatacea</taxon>
        <taxon>Valvatida</taxon>
        <taxon>Acanthasteridae</taxon>
        <taxon>Acanthaster</taxon>
    </lineage>
</organism>
<dbReference type="Pfam" id="PF00531">
    <property type="entry name" value="Death"/>
    <property type="match status" value="1"/>
</dbReference>
<keyword evidence="2" id="KW-0067">ATP-binding</keyword>
<dbReference type="PRINTS" id="PR00364">
    <property type="entry name" value="DISEASERSIST"/>
</dbReference>
<dbReference type="SUPFAM" id="SSF52540">
    <property type="entry name" value="P-loop containing nucleoside triphosphate hydrolases"/>
    <property type="match status" value="1"/>
</dbReference>
<name>A0A8B8A2T5_ACAPL</name>
<evidence type="ECO:0000256" key="3">
    <source>
        <dbReference type="SAM" id="MobiDB-lite"/>
    </source>
</evidence>
<evidence type="ECO:0000259" key="4">
    <source>
        <dbReference type="PROSITE" id="PS50017"/>
    </source>
</evidence>
<dbReference type="InterPro" id="IPR027417">
    <property type="entry name" value="P-loop_NTPase"/>
</dbReference>
<dbReference type="KEGG" id="aplc:110990538"/>
<feature type="region of interest" description="Disordered" evidence="3">
    <location>
        <begin position="95"/>
        <end position="118"/>
    </location>
</feature>
<dbReference type="Gene3D" id="3.40.50.300">
    <property type="entry name" value="P-loop containing nucleotide triphosphate hydrolases"/>
    <property type="match status" value="1"/>
</dbReference>
<dbReference type="InterPro" id="IPR007111">
    <property type="entry name" value="NACHT_NTPase"/>
</dbReference>
<dbReference type="OMA" id="CENALRT"/>
<dbReference type="PROSITE" id="PS50017">
    <property type="entry name" value="DEATH_DOMAIN"/>
    <property type="match status" value="1"/>
</dbReference>
<feature type="compositionally biased region" description="Basic and acidic residues" evidence="3">
    <location>
        <begin position="7"/>
        <end position="18"/>
    </location>
</feature>
<dbReference type="PANTHER" id="PTHR46312">
    <property type="entry name" value="NACHT DOMAIN-CONTAINING PROTEIN"/>
    <property type="match status" value="1"/>
</dbReference>